<keyword evidence="1" id="KW-1133">Transmembrane helix</keyword>
<organism evidence="2 3">
    <name type="scientific">Latilactobacillus fuchuensis DSM 14340 = JCM 11249</name>
    <dbReference type="NCBI Taxonomy" id="1423747"/>
    <lineage>
        <taxon>Bacteria</taxon>
        <taxon>Bacillati</taxon>
        <taxon>Bacillota</taxon>
        <taxon>Bacilli</taxon>
        <taxon>Lactobacillales</taxon>
        <taxon>Lactobacillaceae</taxon>
        <taxon>Latilactobacillus</taxon>
    </lineage>
</organism>
<evidence type="ECO:0000256" key="1">
    <source>
        <dbReference type="SAM" id="Phobius"/>
    </source>
</evidence>
<name>A0A0R1RQ80_9LACO</name>
<evidence type="ECO:0000313" key="2">
    <source>
        <dbReference type="EMBL" id="KRL58478.1"/>
    </source>
</evidence>
<evidence type="ECO:0000313" key="3">
    <source>
        <dbReference type="Proteomes" id="UP000051264"/>
    </source>
</evidence>
<sequence length="159" mass="18406">MIPWVIALLTVILLIGLVSWIRRLKRRRAMRILQKSSQTTVDELVNIGYQRVSTKRPQFYASPIPLRANLPTEVWGGNVMVFEYQVPIVTPVDQLEAISTELEETLNAVAYERRIASVSPRYPALMITDAWLLDQQYHFDVAFIVNRETIEYVKDMARV</sequence>
<dbReference type="AlphaFoldDB" id="A0A0R1RQ80"/>
<dbReference type="eggNOG" id="ENOG502ZQCN">
    <property type="taxonomic scope" value="Bacteria"/>
</dbReference>
<feature type="transmembrane region" description="Helical" evidence="1">
    <location>
        <begin position="6"/>
        <end position="24"/>
    </location>
</feature>
<dbReference type="RefSeq" id="WP_025082402.1">
    <property type="nucleotide sequence ID" value="NZ_AZEX01000070.1"/>
</dbReference>
<dbReference type="OrthoDB" id="2146119at2"/>
<reference evidence="2 3" key="1">
    <citation type="journal article" date="2015" name="Genome Announc.">
        <title>Expanding the biotechnology potential of lactobacilli through comparative genomics of 213 strains and associated genera.</title>
        <authorList>
            <person name="Sun Z."/>
            <person name="Harris H.M."/>
            <person name="McCann A."/>
            <person name="Guo C."/>
            <person name="Argimon S."/>
            <person name="Zhang W."/>
            <person name="Yang X."/>
            <person name="Jeffery I.B."/>
            <person name="Cooney J.C."/>
            <person name="Kagawa T.F."/>
            <person name="Liu W."/>
            <person name="Song Y."/>
            <person name="Salvetti E."/>
            <person name="Wrobel A."/>
            <person name="Rasinkangas P."/>
            <person name="Parkhill J."/>
            <person name="Rea M.C."/>
            <person name="O'Sullivan O."/>
            <person name="Ritari J."/>
            <person name="Douillard F.P."/>
            <person name="Paul Ross R."/>
            <person name="Yang R."/>
            <person name="Briner A.E."/>
            <person name="Felis G.E."/>
            <person name="de Vos W.M."/>
            <person name="Barrangou R."/>
            <person name="Klaenhammer T.R."/>
            <person name="Caufield P.W."/>
            <person name="Cui Y."/>
            <person name="Zhang H."/>
            <person name="O'Toole P.W."/>
        </authorList>
    </citation>
    <scope>NUCLEOTIDE SEQUENCE [LARGE SCALE GENOMIC DNA]</scope>
    <source>
        <strain evidence="2 3">DSM 14340</strain>
    </source>
</reference>
<dbReference type="PATRIC" id="fig|1423747.3.peg.356"/>
<gene>
    <name evidence="2" type="ORF">FC69_GL000348</name>
</gene>
<comment type="caution">
    <text evidence="2">The sequence shown here is derived from an EMBL/GenBank/DDBJ whole genome shotgun (WGS) entry which is preliminary data.</text>
</comment>
<dbReference type="Proteomes" id="UP000051264">
    <property type="component" value="Unassembled WGS sequence"/>
</dbReference>
<dbReference type="EMBL" id="AZEX01000070">
    <property type="protein sequence ID" value="KRL58478.1"/>
    <property type="molecule type" value="Genomic_DNA"/>
</dbReference>
<keyword evidence="1" id="KW-0812">Transmembrane</keyword>
<dbReference type="STRING" id="1423747.FC69_GL000348"/>
<proteinExistence type="predicted"/>
<accession>A0A0R1RQ80</accession>
<protein>
    <submittedName>
        <fullName evidence="2">Uncharacterized protein</fullName>
    </submittedName>
</protein>
<keyword evidence="1" id="KW-0472">Membrane</keyword>